<dbReference type="InterPro" id="IPR002347">
    <property type="entry name" value="SDR_fam"/>
</dbReference>
<dbReference type="CDD" id="cd05233">
    <property type="entry name" value="SDR_c"/>
    <property type="match status" value="1"/>
</dbReference>
<dbReference type="FunFam" id="3.40.50.720:FF:000084">
    <property type="entry name" value="Short-chain dehydrogenase reductase"/>
    <property type="match status" value="1"/>
</dbReference>
<reference evidence="4 5" key="2">
    <citation type="journal article" date="2013" name="Environ. Sci. Technol.">
        <title>The 4-tert-butylphenol-utilizing bacterium Sphingobium fuliginis OMI can degrade bisphenols via phenolic ring hydroxylation and meta-cleavage pathway.</title>
        <authorList>
            <person name="Ogata Y."/>
            <person name="Goda S."/>
            <person name="Toyama T."/>
            <person name="Sei K."/>
            <person name="Ike M."/>
        </authorList>
    </citation>
    <scope>NUCLEOTIDE SEQUENCE [LARGE SCALE GENOMIC DNA]</scope>
    <source>
        <strain evidence="4 5">OMI</strain>
    </source>
</reference>
<dbReference type="GO" id="GO:0016491">
    <property type="term" value="F:oxidoreductase activity"/>
    <property type="evidence" value="ECO:0007669"/>
    <property type="project" value="UniProtKB-KW"/>
</dbReference>
<dbReference type="PRINTS" id="PR00081">
    <property type="entry name" value="GDHRDH"/>
</dbReference>
<evidence type="ECO:0000313" key="5">
    <source>
        <dbReference type="Proteomes" id="UP000221538"/>
    </source>
</evidence>
<gene>
    <name evidence="4" type="ORF">SFOMI_2769</name>
</gene>
<dbReference type="InterPro" id="IPR020904">
    <property type="entry name" value="Sc_DH/Rdtase_CS"/>
</dbReference>
<sequence length="246" mass="25548">MNFEGQVAAVTGASSGLGFAVASRLASEGAKVILIDIDGPRLDAAVARIGSAQCHPLLLDISSSDVVGPRLSALVRELGGLDILVNAAAIWSNIAFEDLTFEEWRRIQAVNADGAFLVSHAAFQLMKAANYGRIVNFASTMFAKPASGFAPYAASKGAVVALTRAIAVEGGRFGISANIVAPGLIVTEGAFKTIDDAKMDAYVATQPVPRRGQPDDIVEAVLFLVSKGSGFTTGQIIYVNGGMNFG</sequence>
<proteinExistence type="inferred from homology"/>
<comment type="caution">
    <text evidence="4">The sequence shown here is derived from an EMBL/GenBank/DDBJ whole genome shotgun (WGS) entry which is preliminary data.</text>
</comment>
<evidence type="ECO:0000313" key="4">
    <source>
        <dbReference type="EMBL" id="GAY22214.1"/>
    </source>
</evidence>
<comment type="similarity">
    <text evidence="1">Belongs to the short-chain dehydrogenases/reductases (SDR) family.</text>
</comment>
<dbReference type="PANTHER" id="PTHR43639:SF1">
    <property type="entry name" value="SHORT-CHAIN DEHYDROGENASE_REDUCTASE FAMILY PROTEIN"/>
    <property type="match status" value="1"/>
</dbReference>
<evidence type="ECO:0000256" key="2">
    <source>
        <dbReference type="ARBA" id="ARBA00023002"/>
    </source>
</evidence>
<keyword evidence="2" id="KW-0560">Oxidoreductase</keyword>
<accession>A0A292ZH47</accession>
<dbReference type="SUPFAM" id="SSF51735">
    <property type="entry name" value="NAD(P)-binding Rossmann-fold domains"/>
    <property type="match status" value="1"/>
</dbReference>
<comment type="catalytic activity">
    <reaction evidence="3">
        <text>2,5-dichlorocyclohexa-2,5-dien-1,4-diol + NAD(+) = 2,5-dichlorohydroquinone + NADH + H(+)</text>
        <dbReference type="Rhea" id="RHEA:15741"/>
        <dbReference type="ChEBI" id="CHEBI:15378"/>
        <dbReference type="ChEBI" id="CHEBI:27545"/>
        <dbReference type="ChEBI" id="CHEBI:28975"/>
        <dbReference type="ChEBI" id="CHEBI:57540"/>
        <dbReference type="ChEBI" id="CHEBI:57945"/>
    </reaction>
</comment>
<dbReference type="EMBL" id="BEWI01000032">
    <property type="protein sequence ID" value="GAY22214.1"/>
    <property type="molecule type" value="Genomic_DNA"/>
</dbReference>
<organism evidence="4 5">
    <name type="scientific">Sphingobium fuliginis (strain ATCC 27551)</name>
    <dbReference type="NCBI Taxonomy" id="336203"/>
    <lineage>
        <taxon>Bacteria</taxon>
        <taxon>Pseudomonadati</taxon>
        <taxon>Pseudomonadota</taxon>
        <taxon>Alphaproteobacteria</taxon>
        <taxon>Sphingomonadales</taxon>
        <taxon>Sphingomonadaceae</taxon>
        <taxon>Sphingobium</taxon>
    </lineage>
</organism>
<evidence type="ECO:0000256" key="1">
    <source>
        <dbReference type="ARBA" id="ARBA00006484"/>
    </source>
</evidence>
<dbReference type="Gene3D" id="3.40.50.720">
    <property type="entry name" value="NAD(P)-binding Rossmann-like Domain"/>
    <property type="match status" value="1"/>
</dbReference>
<dbReference type="PROSITE" id="PS00061">
    <property type="entry name" value="ADH_SHORT"/>
    <property type="match status" value="1"/>
</dbReference>
<dbReference type="PANTHER" id="PTHR43639">
    <property type="entry name" value="OXIDOREDUCTASE, SHORT-CHAIN DEHYDROGENASE/REDUCTASE FAMILY (AFU_ORTHOLOGUE AFUA_5G02870)"/>
    <property type="match status" value="1"/>
</dbReference>
<dbReference type="Proteomes" id="UP000221538">
    <property type="component" value="Unassembled WGS sequence"/>
</dbReference>
<dbReference type="Pfam" id="PF13561">
    <property type="entry name" value="adh_short_C2"/>
    <property type="match status" value="1"/>
</dbReference>
<evidence type="ECO:0000256" key="3">
    <source>
        <dbReference type="ARBA" id="ARBA00051383"/>
    </source>
</evidence>
<dbReference type="PRINTS" id="PR00080">
    <property type="entry name" value="SDRFAMILY"/>
</dbReference>
<protein>
    <submittedName>
        <fullName evidence="4">Short-chain dehydrogenase</fullName>
    </submittedName>
</protein>
<dbReference type="InterPro" id="IPR036291">
    <property type="entry name" value="NAD(P)-bd_dom_sf"/>
</dbReference>
<name>A0A292ZH47_SPHSA</name>
<dbReference type="AlphaFoldDB" id="A0A292ZH47"/>
<reference evidence="4 5" key="1">
    <citation type="journal article" date="2013" name="Biodegradation">
        <title>Occurrence of 4-tert-butylphenol (4-t-BP) biodegradation in an aquatic sample caused by the presence of Spirodela polyrrhiza and isolation of a 4-t-BP-utilizing bacterium.</title>
        <authorList>
            <person name="Ogata Y."/>
            <person name="Toyama T."/>
            <person name="Yu N."/>
            <person name="Wang X."/>
            <person name="Sei K."/>
            <person name="Ike M."/>
        </authorList>
    </citation>
    <scope>NUCLEOTIDE SEQUENCE [LARGE SCALE GENOMIC DNA]</scope>
    <source>
        <strain evidence="4 5">OMI</strain>
    </source>
</reference>